<dbReference type="Pfam" id="PF21130">
    <property type="entry name" value="YgfZ_barrel"/>
    <property type="match status" value="1"/>
</dbReference>
<dbReference type="OrthoDB" id="9796287at2"/>
<dbReference type="STRING" id="1179155.CF67_05035"/>
<dbReference type="Proteomes" id="UP000053784">
    <property type="component" value="Unassembled WGS sequence"/>
</dbReference>
<dbReference type="eggNOG" id="COG0354">
    <property type="taxonomic scope" value="Bacteria"/>
</dbReference>
<gene>
    <name evidence="2" type="primary">ygfZ</name>
    <name evidence="2" type="ORF">CF67_05035</name>
</gene>
<dbReference type="SUPFAM" id="SSF101790">
    <property type="entry name" value="Aminomethyltransferase beta-barrel domain"/>
    <property type="match status" value="1"/>
</dbReference>
<dbReference type="GO" id="GO:0016226">
    <property type="term" value="P:iron-sulfur cluster assembly"/>
    <property type="evidence" value="ECO:0007669"/>
    <property type="project" value="TreeGrafter"/>
</dbReference>
<accession>A0A084CMH5</accession>
<evidence type="ECO:0000313" key="2">
    <source>
        <dbReference type="EMBL" id="KEY91004.1"/>
    </source>
</evidence>
<dbReference type="PANTHER" id="PTHR22602">
    <property type="entry name" value="TRANSFERASE CAF17, MITOCHONDRIAL-RELATED"/>
    <property type="match status" value="1"/>
</dbReference>
<dbReference type="InterPro" id="IPR029043">
    <property type="entry name" value="GcvT/YgfZ_C"/>
</dbReference>
<dbReference type="Gene3D" id="3.30.70.1400">
    <property type="entry name" value="Aminomethyltransferase beta-barrel domains"/>
    <property type="match status" value="1"/>
</dbReference>
<feature type="domain" description="tRNA-modifying protein YgfZ-like beta-barrel" evidence="1">
    <location>
        <begin position="237"/>
        <end position="305"/>
    </location>
</feature>
<dbReference type="InterPro" id="IPR017703">
    <property type="entry name" value="YgfZ/GCV_T_CS"/>
</dbReference>
<evidence type="ECO:0000313" key="3">
    <source>
        <dbReference type="Proteomes" id="UP000053784"/>
    </source>
</evidence>
<dbReference type="Gene3D" id="3.30.70.1630">
    <property type="match status" value="1"/>
</dbReference>
<dbReference type="NCBIfam" id="NF007110">
    <property type="entry name" value="PRK09559.1"/>
    <property type="match status" value="1"/>
</dbReference>
<dbReference type="InterPro" id="IPR045179">
    <property type="entry name" value="YgfZ/GcvT"/>
</dbReference>
<organism evidence="2 3">
    <name type="scientific">Candidatus Photodesmus blepharonis</name>
    <dbReference type="NCBI Taxonomy" id="1179155"/>
    <lineage>
        <taxon>Bacteria</taxon>
        <taxon>Pseudomonadati</taxon>
        <taxon>Pseudomonadota</taxon>
        <taxon>Gammaproteobacteria</taxon>
        <taxon>Vibrionales</taxon>
        <taxon>Vibrionaceae</taxon>
        <taxon>Candidatus Photodesmus</taxon>
    </lineage>
</organism>
<comment type="caution">
    <text evidence="2">The sequence shown here is derived from an EMBL/GenBank/DDBJ whole genome shotgun (WGS) entry which is preliminary data.</text>
</comment>
<evidence type="ECO:0000259" key="1">
    <source>
        <dbReference type="Pfam" id="PF21130"/>
    </source>
</evidence>
<dbReference type="EMBL" id="JGVK01000028">
    <property type="protein sequence ID" value="KEY91004.1"/>
    <property type="molecule type" value="Genomic_DNA"/>
</dbReference>
<dbReference type="SUPFAM" id="SSF103025">
    <property type="entry name" value="Folate-binding domain"/>
    <property type="match status" value="1"/>
</dbReference>
<name>A0A084CMH5_9GAMM</name>
<protein>
    <submittedName>
        <fullName evidence="2">tRNA-modifying protein ygfZ</fullName>
    </submittedName>
</protein>
<dbReference type="AlphaFoldDB" id="A0A084CMH5"/>
<proteinExistence type="predicted"/>
<dbReference type="PANTHER" id="PTHR22602:SF0">
    <property type="entry name" value="TRANSFERASE CAF17, MITOCHONDRIAL-RELATED"/>
    <property type="match status" value="1"/>
</dbReference>
<dbReference type="Gene3D" id="2.40.30.160">
    <property type="match status" value="1"/>
</dbReference>
<dbReference type="RefSeq" id="WP_034414835.1">
    <property type="nucleotide sequence ID" value="NZ_JGVK01000028.1"/>
</dbReference>
<sequence>MDWKNTFYPLAITTKSELSPLIVSYLLSWGLVTVVGSNKKSYLQGQITCDILSLKDSESTLGAYCNAKGKVWSVFRLFYHNDGYAMFQPISAIETTLKEMRKYSIFYKLQIKQSTDVALGVIGKQAQEFIDSISQDRTSVRMIKGGTGIKIDDERWLLLLDEASASSLLSGTNCVKATESIWTRFDIESGLPIIKKNQQNTYTPQEINLDLLNGISFTKGCYAGQEAIAKAKYRGVNKRAMFIVRGTTERPLSKQRDTTLDRAVGKNWRNAGQLLESYQFADNHAIGLLVTSKKLEENNKFRLTEQPNHIWHITPSPYYT</sequence>
<keyword evidence="3" id="KW-1185">Reference proteome</keyword>
<dbReference type="InterPro" id="IPR048451">
    <property type="entry name" value="YgfZ_barrel"/>
</dbReference>
<reference evidence="2 3" key="1">
    <citation type="submission" date="2014-03" db="EMBL/GenBank/DDBJ databases">
        <title>Selection and divergence in the genomes of co-occurring obligate luminous symbionts with specific hosts.</title>
        <authorList>
            <person name="Hendry T.A."/>
            <person name="de Wet J.R."/>
            <person name="Dunlap P.V."/>
        </authorList>
    </citation>
    <scope>NUCLEOTIDE SEQUENCE [LARGE SCALE GENOMIC DNA]</scope>
    <source>
        <strain evidence="2 3">Ppalp.1</strain>
    </source>
</reference>
<dbReference type="NCBIfam" id="TIGR03317">
    <property type="entry name" value="ygfZ_signature"/>
    <property type="match status" value="1"/>
</dbReference>